<keyword evidence="1" id="KW-1133">Transmembrane helix</keyword>
<protein>
    <submittedName>
        <fullName evidence="2">Uncharacterized protein</fullName>
    </submittedName>
</protein>
<gene>
    <name evidence="2" type="ORF">MAR_034536</name>
</gene>
<evidence type="ECO:0000313" key="2">
    <source>
        <dbReference type="EMBL" id="WAR31994.1"/>
    </source>
</evidence>
<evidence type="ECO:0000313" key="3">
    <source>
        <dbReference type="Proteomes" id="UP001164746"/>
    </source>
</evidence>
<organism evidence="2 3">
    <name type="scientific">Mya arenaria</name>
    <name type="common">Soft-shell clam</name>
    <dbReference type="NCBI Taxonomy" id="6604"/>
    <lineage>
        <taxon>Eukaryota</taxon>
        <taxon>Metazoa</taxon>
        <taxon>Spiralia</taxon>
        <taxon>Lophotrochozoa</taxon>
        <taxon>Mollusca</taxon>
        <taxon>Bivalvia</taxon>
        <taxon>Autobranchia</taxon>
        <taxon>Heteroconchia</taxon>
        <taxon>Euheterodonta</taxon>
        <taxon>Imparidentia</taxon>
        <taxon>Neoheterodontei</taxon>
        <taxon>Myida</taxon>
        <taxon>Myoidea</taxon>
        <taxon>Myidae</taxon>
        <taxon>Mya</taxon>
    </lineage>
</organism>
<keyword evidence="1" id="KW-0472">Membrane</keyword>
<reference evidence="2" key="1">
    <citation type="submission" date="2022-11" db="EMBL/GenBank/DDBJ databases">
        <title>Centuries of genome instability and evolution in soft-shell clam transmissible cancer (bioRxiv).</title>
        <authorList>
            <person name="Hart S.F.M."/>
            <person name="Yonemitsu M.A."/>
            <person name="Giersch R.M."/>
            <person name="Beal B.F."/>
            <person name="Arriagada G."/>
            <person name="Davis B.W."/>
            <person name="Ostrander E.A."/>
            <person name="Goff S.P."/>
            <person name="Metzger M.J."/>
        </authorList>
    </citation>
    <scope>NUCLEOTIDE SEQUENCE</scope>
    <source>
        <strain evidence="2">MELC-2E11</strain>
        <tissue evidence="2">Siphon/mantle</tissue>
    </source>
</reference>
<keyword evidence="3" id="KW-1185">Reference proteome</keyword>
<dbReference type="EMBL" id="CP111028">
    <property type="protein sequence ID" value="WAR31994.1"/>
    <property type="molecule type" value="Genomic_DNA"/>
</dbReference>
<dbReference type="Proteomes" id="UP001164746">
    <property type="component" value="Chromosome 17"/>
</dbReference>
<accession>A0ABY7GEL1</accession>
<name>A0ABY7GEL1_MYAAR</name>
<feature type="transmembrane region" description="Helical" evidence="1">
    <location>
        <begin position="6"/>
        <end position="25"/>
    </location>
</feature>
<evidence type="ECO:0000256" key="1">
    <source>
        <dbReference type="SAM" id="Phobius"/>
    </source>
</evidence>
<keyword evidence="1" id="KW-0812">Transmembrane</keyword>
<proteinExistence type="predicted"/>
<sequence length="59" mass="6853">MERTYLFLGNLYLSYAVAFVVSLAFESPMKGLEKVVRLDEERTARFTIVPKSFYLLLDT</sequence>